<keyword evidence="2" id="KW-1185">Reference proteome</keyword>
<sequence>MDGEPKFARCFGPAHSRQFCPASESICNNCSKKGHGAKACRSQASQQLRKKQVNELTSRHETEEELSSEEDVYFLGEVVHFDTIRKFSQRQQCCTVKSSVKCNHLSI</sequence>
<gene>
    <name evidence="1" type="ORF">PACLA_8A059079</name>
</gene>
<proteinExistence type="predicted"/>
<dbReference type="Proteomes" id="UP001152795">
    <property type="component" value="Unassembled WGS sequence"/>
</dbReference>
<dbReference type="EMBL" id="CACRXK020004399">
    <property type="protein sequence ID" value="CAB4002612.1"/>
    <property type="molecule type" value="Genomic_DNA"/>
</dbReference>
<evidence type="ECO:0000313" key="2">
    <source>
        <dbReference type="Proteomes" id="UP001152795"/>
    </source>
</evidence>
<reference evidence="1" key="1">
    <citation type="submission" date="2020-04" db="EMBL/GenBank/DDBJ databases">
        <authorList>
            <person name="Alioto T."/>
            <person name="Alioto T."/>
            <person name="Gomez Garrido J."/>
        </authorList>
    </citation>
    <scope>NUCLEOTIDE SEQUENCE</scope>
    <source>
        <strain evidence="1">A484AB</strain>
    </source>
</reference>
<name>A0A6S7I8X6_PARCT</name>
<protein>
    <submittedName>
        <fullName evidence="1">Transposon Tf2-6 poly</fullName>
    </submittedName>
</protein>
<dbReference type="AlphaFoldDB" id="A0A6S7I8X6"/>
<dbReference type="OrthoDB" id="7698230at2759"/>
<evidence type="ECO:0000313" key="1">
    <source>
        <dbReference type="EMBL" id="CAB4002612.1"/>
    </source>
</evidence>
<comment type="caution">
    <text evidence="1">The sequence shown here is derived from an EMBL/GenBank/DDBJ whole genome shotgun (WGS) entry which is preliminary data.</text>
</comment>
<dbReference type="Gene3D" id="4.10.60.10">
    <property type="entry name" value="Zinc finger, CCHC-type"/>
    <property type="match status" value="1"/>
</dbReference>
<organism evidence="1 2">
    <name type="scientific">Paramuricea clavata</name>
    <name type="common">Red gorgonian</name>
    <name type="synonym">Violescent sea-whip</name>
    <dbReference type="NCBI Taxonomy" id="317549"/>
    <lineage>
        <taxon>Eukaryota</taxon>
        <taxon>Metazoa</taxon>
        <taxon>Cnidaria</taxon>
        <taxon>Anthozoa</taxon>
        <taxon>Octocorallia</taxon>
        <taxon>Malacalcyonacea</taxon>
        <taxon>Plexauridae</taxon>
        <taxon>Paramuricea</taxon>
    </lineage>
</organism>
<accession>A0A6S7I8X6</accession>